<dbReference type="EMBL" id="ASPP01019082">
    <property type="protein sequence ID" value="ETO15482.1"/>
    <property type="molecule type" value="Genomic_DNA"/>
</dbReference>
<dbReference type="GO" id="GO:0034657">
    <property type="term" value="C:GID complex"/>
    <property type="evidence" value="ECO:0007669"/>
    <property type="project" value="TreeGrafter"/>
</dbReference>
<dbReference type="Gene3D" id="2.130.10.10">
    <property type="entry name" value="YVTN repeat-like/Quinoprotein amine dehydrogenase"/>
    <property type="match status" value="1"/>
</dbReference>
<accession>X6MPX8</accession>
<dbReference type="AlphaFoldDB" id="X6MPX8"/>
<dbReference type="InterPro" id="IPR015943">
    <property type="entry name" value="WD40/YVTN_repeat-like_dom_sf"/>
</dbReference>
<dbReference type="Proteomes" id="UP000023152">
    <property type="component" value="Unassembled WGS sequence"/>
</dbReference>
<dbReference type="SMART" id="SM00320">
    <property type="entry name" value="WD40"/>
    <property type="match status" value="2"/>
</dbReference>
<evidence type="ECO:0000256" key="2">
    <source>
        <dbReference type="ARBA" id="ARBA00022737"/>
    </source>
</evidence>
<comment type="caution">
    <text evidence="5">The sequence shown here is derived from an EMBL/GenBank/DDBJ whole genome shotgun (WGS) entry which is preliminary data.</text>
</comment>
<dbReference type="OrthoDB" id="972532at2759"/>
<name>X6MPX8_RETFI</name>
<feature type="compositionally biased region" description="Basic and acidic residues" evidence="4">
    <location>
        <begin position="22"/>
        <end position="32"/>
    </location>
</feature>
<keyword evidence="6" id="KW-1185">Reference proteome</keyword>
<feature type="compositionally biased region" description="Polar residues" evidence="4">
    <location>
        <begin position="39"/>
        <end position="56"/>
    </location>
</feature>
<dbReference type="SUPFAM" id="SSF50978">
    <property type="entry name" value="WD40 repeat-like"/>
    <property type="match status" value="1"/>
</dbReference>
<dbReference type="InterPro" id="IPR036322">
    <property type="entry name" value="WD40_repeat_dom_sf"/>
</dbReference>
<protein>
    <submittedName>
        <fullName evidence="5">WD repeat-containing protein 26</fullName>
    </submittedName>
</protein>
<evidence type="ECO:0000256" key="4">
    <source>
        <dbReference type="SAM" id="MobiDB-lite"/>
    </source>
</evidence>
<organism evidence="5 6">
    <name type="scientific">Reticulomyxa filosa</name>
    <dbReference type="NCBI Taxonomy" id="46433"/>
    <lineage>
        <taxon>Eukaryota</taxon>
        <taxon>Sar</taxon>
        <taxon>Rhizaria</taxon>
        <taxon>Retaria</taxon>
        <taxon>Foraminifera</taxon>
        <taxon>Monothalamids</taxon>
        <taxon>Reticulomyxidae</taxon>
        <taxon>Reticulomyxa</taxon>
    </lineage>
</organism>
<dbReference type="InterPro" id="IPR001680">
    <property type="entry name" value="WD40_rpt"/>
</dbReference>
<keyword evidence="2" id="KW-0677">Repeat</keyword>
<gene>
    <name evidence="5" type="ORF">RFI_21881</name>
</gene>
<reference evidence="5 6" key="1">
    <citation type="journal article" date="2013" name="Curr. Biol.">
        <title>The Genome of the Foraminiferan Reticulomyxa filosa.</title>
        <authorList>
            <person name="Glockner G."/>
            <person name="Hulsmann N."/>
            <person name="Schleicher M."/>
            <person name="Noegel A.A."/>
            <person name="Eichinger L."/>
            <person name="Gallinger C."/>
            <person name="Pawlowski J."/>
            <person name="Sierra R."/>
            <person name="Euteneuer U."/>
            <person name="Pillet L."/>
            <person name="Moustafa A."/>
            <person name="Platzer M."/>
            <person name="Groth M."/>
            <person name="Szafranski K."/>
            <person name="Schliwa M."/>
        </authorList>
    </citation>
    <scope>NUCLEOTIDE SEQUENCE [LARGE SCALE GENOMIC DNA]</scope>
</reference>
<dbReference type="Pfam" id="PF00400">
    <property type="entry name" value="WD40"/>
    <property type="match status" value="2"/>
</dbReference>
<dbReference type="PANTHER" id="PTHR22838:SF0">
    <property type="entry name" value="WD REPEAT-CONTAINING PROTEIN 26"/>
    <property type="match status" value="1"/>
</dbReference>
<dbReference type="PROSITE" id="PS50294">
    <property type="entry name" value="WD_REPEATS_REGION"/>
    <property type="match status" value="1"/>
</dbReference>
<evidence type="ECO:0000256" key="1">
    <source>
        <dbReference type="ARBA" id="ARBA00022574"/>
    </source>
</evidence>
<sequence length="214" mass="23596">MPHLTNDPNGVKTSKDNGNNRYDSDRVMDDKAAGGSGLNRRNNSSDTTLTNNASSKTKSKFEGVLDDAVLDNHLLKIPDHEINFIQSKTQPNSKIDNISGHAFVCSGSEDCKVYIWNKSTGKDVAVLSGHTNVVNCVSWNPVDNYLLASASDDGTIRIWGPSPYRNGFQYAANSQMQNSSNNKQSLVHFKHPFSNFLGNFDHFSNLDGNQDLKQ</sequence>
<dbReference type="InterPro" id="IPR051350">
    <property type="entry name" value="WD_repeat-ST_regulator"/>
</dbReference>
<feature type="repeat" description="WD" evidence="3">
    <location>
        <begin position="127"/>
        <end position="159"/>
    </location>
</feature>
<dbReference type="GO" id="GO:0043161">
    <property type="term" value="P:proteasome-mediated ubiquitin-dependent protein catabolic process"/>
    <property type="evidence" value="ECO:0007669"/>
    <property type="project" value="TreeGrafter"/>
</dbReference>
<dbReference type="PANTHER" id="PTHR22838">
    <property type="entry name" value="WD REPEAT PROTEIN 26-RELATED"/>
    <property type="match status" value="1"/>
</dbReference>
<proteinExistence type="predicted"/>
<feature type="compositionally biased region" description="Polar residues" evidence="4">
    <location>
        <begin position="1"/>
        <end position="21"/>
    </location>
</feature>
<evidence type="ECO:0000256" key="3">
    <source>
        <dbReference type="PROSITE-ProRule" id="PRU00221"/>
    </source>
</evidence>
<evidence type="ECO:0000313" key="5">
    <source>
        <dbReference type="EMBL" id="ETO15482.1"/>
    </source>
</evidence>
<feature type="region of interest" description="Disordered" evidence="4">
    <location>
        <begin position="1"/>
        <end position="57"/>
    </location>
</feature>
<evidence type="ECO:0000313" key="6">
    <source>
        <dbReference type="Proteomes" id="UP000023152"/>
    </source>
</evidence>
<keyword evidence="1 3" id="KW-0853">WD repeat</keyword>
<dbReference type="PROSITE" id="PS50082">
    <property type="entry name" value="WD_REPEATS_2"/>
    <property type="match status" value="1"/>
</dbReference>